<organism evidence="2 3">
    <name type="scientific">Citrobacter enshiensis</name>
    <dbReference type="NCBI Taxonomy" id="2971264"/>
    <lineage>
        <taxon>Bacteria</taxon>
        <taxon>Pseudomonadati</taxon>
        <taxon>Pseudomonadota</taxon>
        <taxon>Gammaproteobacteria</taxon>
        <taxon>Enterobacterales</taxon>
        <taxon>Enterobacteriaceae</taxon>
        <taxon>Citrobacter</taxon>
    </lineage>
</organism>
<dbReference type="Pfam" id="PF09346">
    <property type="entry name" value="SMI1_KNR4"/>
    <property type="match status" value="1"/>
</dbReference>
<accession>A0ABT8PSA1</accession>
<evidence type="ECO:0000313" key="2">
    <source>
        <dbReference type="EMBL" id="MDN8598867.1"/>
    </source>
</evidence>
<sequence length="169" mass="19128">MAIEIHHGISNLDIGKISNLYGIIFPESYINFLSNYNGLFIGSNSYCTIPCLKVDNGEIEFQELYGIDTSSPLFDLTKVNNFRDEIVAFENPFIIGADPGGNFFLFSGNKNDSAIYYWDRTHIHFGDGFDYHEVNEEGNSYMTFENFSDFYDAIMSNVGGDNNIIKVAF</sequence>
<dbReference type="InterPro" id="IPR037883">
    <property type="entry name" value="Knr4/Smi1-like_sf"/>
</dbReference>
<name>A0ABT8PSA1_9ENTR</name>
<proteinExistence type="predicted"/>
<evidence type="ECO:0000313" key="3">
    <source>
        <dbReference type="Proteomes" id="UP001174867"/>
    </source>
</evidence>
<protein>
    <submittedName>
        <fullName evidence="2">SMI1/KNR4 family protein</fullName>
    </submittedName>
</protein>
<comment type="caution">
    <text evidence="2">The sequence shown here is derived from an EMBL/GenBank/DDBJ whole genome shotgun (WGS) entry which is preliminary data.</text>
</comment>
<gene>
    <name evidence="2" type="ORF">Q0A17_05495</name>
</gene>
<keyword evidence="3" id="KW-1185">Reference proteome</keyword>
<dbReference type="Gene3D" id="3.40.1580.10">
    <property type="entry name" value="SMI1/KNR4-like"/>
    <property type="match status" value="1"/>
</dbReference>
<reference evidence="2 3" key="1">
    <citation type="submission" date="2023-07" db="EMBL/GenBank/DDBJ databases">
        <title>Citrobacter selenititolerans sp. nov., isolated from seleniferous soil.</title>
        <authorList>
            <person name="Zhang S."/>
            <person name="Li K."/>
            <person name="Peng J."/>
            <person name="Wang H."/>
            <person name="Sun J."/>
            <person name="Guo Y."/>
        </authorList>
    </citation>
    <scope>NUCLEOTIDE SEQUENCE [LARGE SCALE GENOMIC DNA]</scope>
    <source>
        <strain evidence="2 3">S2-9</strain>
    </source>
</reference>
<evidence type="ECO:0000259" key="1">
    <source>
        <dbReference type="SMART" id="SM00860"/>
    </source>
</evidence>
<dbReference type="Proteomes" id="UP001174867">
    <property type="component" value="Unassembled WGS sequence"/>
</dbReference>
<dbReference type="SMART" id="SM00860">
    <property type="entry name" value="SMI1_KNR4"/>
    <property type="match status" value="1"/>
</dbReference>
<feature type="domain" description="Knr4/Smi1-like" evidence="1">
    <location>
        <begin position="8"/>
        <end position="153"/>
    </location>
</feature>
<dbReference type="EMBL" id="JAUJYW010000002">
    <property type="protein sequence ID" value="MDN8598867.1"/>
    <property type="molecule type" value="Genomic_DNA"/>
</dbReference>
<dbReference type="InterPro" id="IPR018958">
    <property type="entry name" value="Knr4/Smi1-like_dom"/>
</dbReference>
<dbReference type="RefSeq" id="WP_276294864.1">
    <property type="nucleotide sequence ID" value="NZ_CP119862.1"/>
</dbReference>
<dbReference type="SUPFAM" id="SSF160631">
    <property type="entry name" value="SMI1/KNR4-like"/>
    <property type="match status" value="1"/>
</dbReference>